<dbReference type="EMBL" id="MU167261">
    <property type="protein sequence ID" value="KAG0146409.1"/>
    <property type="molecule type" value="Genomic_DNA"/>
</dbReference>
<accession>A0A9P6TC62</accession>
<organism evidence="2 3">
    <name type="scientific">Cronartium quercuum f. sp. fusiforme G11</name>
    <dbReference type="NCBI Taxonomy" id="708437"/>
    <lineage>
        <taxon>Eukaryota</taxon>
        <taxon>Fungi</taxon>
        <taxon>Dikarya</taxon>
        <taxon>Basidiomycota</taxon>
        <taxon>Pucciniomycotina</taxon>
        <taxon>Pucciniomycetes</taxon>
        <taxon>Pucciniales</taxon>
        <taxon>Coleosporiaceae</taxon>
        <taxon>Cronartium</taxon>
    </lineage>
</organism>
<feature type="domain" description="CxC5 like cysteine cluster associated with KDZ" evidence="1">
    <location>
        <begin position="2"/>
        <end position="76"/>
    </location>
</feature>
<feature type="non-terminal residue" evidence="2">
    <location>
        <position position="1"/>
    </location>
</feature>
<gene>
    <name evidence="2" type="ORF">CROQUDRAFT_44422</name>
</gene>
<evidence type="ECO:0000313" key="2">
    <source>
        <dbReference type="EMBL" id="KAG0146409.1"/>
    </source>
</evidence>
<sequence>GCFTYFQPLYYSHNGFRYFYTPKEGRDPLPRYFDLEVFQVHTHYFMERNLVDYFWFDQMLAHVSTFNLVNKYNHAHVEETSIPTFQESQNFSPSLSASVCQDGMEISSLLFHYDAFQERLKVPNSGWDVLWYLDAITANIFSSHGSLLCNIACLHVILWIIFQGPYLGK</sequence>
<dbReference type="InterPro" id="IPR041539">
    <property type="entry name" value="CxC5"/>
</dbReference>
<protein>
    <recommendedName>
        <fullName evidence="1">CxC5 like cysteine cluster associated with KDZ domain-containing protein</fullName>
    </recommendedName>
</protein>
<evidence type="ECO:0000259" key="1">
    <source>
        <dbReference type="Pfam" id="PF18718"/>
    </source>
</evidence>
<dbReference type="Pfam" id="PF18718">
    <property type="entry name" value="CxC5"/>
    <property type="match status" value="1"/>
</dbReference>
<name>A0A9P6TC62_9BASI</name>
<evidence type="ECO:0000313" key="3">
    <source>
        <dbReference type="Proteomes" id="UP000886653"/>
    </source>
</evidence>
<reference evidence="2" key="1">
    <citation type="submission" date="2013-11" db="EMBL/GenBank/DDBJ databases">
        <title>Genome sequence of the fusiform rust pathogen reveals effectors for host alternation and coevolution with pine.</title>
        <authorList>
            <consortium name="DOE Joint Genome Institute"/>
            <person name="Smith K."/>
            <person name="Pendleton A."/>
            <person name="Kubisiak T."/>
            <person name="Anderson C."/>
            <person name="Salamov A."/>
            <person name="Aerts A."/>
            <person name="Riley R."/>
            <person name="Clum A."/>
            <person name="Lindquist E."/>
            <person name="Ence D."/>
            <person name="Campbell M."/>
            <person name="Kronenberg Z."/>
            <person name="Feau N."/>
            <person name="Dhillon B."/>
            <person name="Hamelin R."/>
            <person name="Burleigh J."/>
            <person name="Smith J."/>
            <person name="Yandell M."/>
            <person name="Nelson C."/>
            <person name="Grigoriev I."/>
            <person name="Davis J."/>
        </authorList>
    </citation>
    <scope>NUCLEOTIDE SEQUENCE</scope>
    <source>
        <strain evidence="2">G11</strain>
    </source>
</reference>
<comment type="caution">
    <text evidence="2">The sequence shown here is derived from an EMBL/GenBank/DDBJ whole genome shotgun (WGS) entry which is preliminary data.</text>
</comment>
<dbReference type="AlphaFoldDB" id="A0A9P6TC62"/>
<dbReference type="Proteomes" id="UP000886653">
    <property type="component" value="Unassembled WGS sequence"/>
</dbReference>
<keyword evidence="3" id="KW-1185">Reference proteome</keyword>
<proteinExistence type="predicted"/>